<proteinExistence type="predicted"/>
<dbReference type="EMBL" id="JAMQBK010000065">
    <property type="protein sequence ID" value="MCM2373793.1"/>
    <property type="molecule type" value="Genomic_DNA"/>
</dbReference>
<comment type="caution">
    <text evidence="2">The sequence shown here is derived from an EMBL/GenBank/DDBJ whole genome shotgun (WGS) entry which is preliminary data.</text>
</comment>
<feature type="region of interest" description="Disordered" evidence="1">
    <location>
        <begin position="106"/>
        <end position="126"/>
    </location>
</feature>
<gene>
    <name evidence="2" type="ORF">NB063_24520</name>
</gene>
<evidence type="ECO:0000313" key="3">
    <source>
        <dbReference type="Proteomes" id="UP001202961"/>
    </source>
</evidence>
<reference evidence="2 3" key="1">
    <citation type="journal article" date="2022" name="Syst. Appl. Microbiol.">
        <title>Rhodopirellula aestuarii sp. nov., a novel member of the genus Rhodopirellula isolated from brackish sediments collected in the Tagus River estuary, Portugal.</title>
        <authorList>
            <person name="Vitorino I.R."/>
            <person name="Klimek D."/>
            <person name="Calusinska M."/>
            <person name="Lobo-da-Cunha A."/>
            <person name="Vasconcelos V."/>
            <person name="Lage O.M."/>
        </authorList>
    </citation>
    <scope>NUCLEOTIDE SEQUENCE [LARGE SCALE GENOMIC DNA]</scope>
    <source>
        <strain evidence="2 3">ICT_H3.1</strain>
    </source>
</reference>
<evidence type="ECO:0000313" key="2">
    <source>
        <dbReference type="EMBL" id="MCM2373793.1"/>
    </source>
</evidence>
<keyword evidence="3" id="KW-1185">Reference proteome</keyword>
<evidence type="ECO:0000256" key="1">
    <source>
        <dbReference type="SAM" id="MobiDB-lite"/>
    </source>
</evidence>
<dbReference type="Proteomes" id="UP001202961">
    <property type="component" value="Unassembled WGS sequence"/>
</dbReference>
<accession>A0ABT0UBP7</accession>
<sequence>MRTPISNLNVIRATRVSGFLCNGICGMATRIVVLTDRLADTAWRTFAVHHVERREMFWKPLYASVGSPSAVIGHEKHSAFSWESDLTCPTQSRSWGNPQVMEFKGHSVSRTAKPANSAGTGFNPAG</sequence>
<name>A0ABT0UBP7_9BACT</name>
<protein>
    <submittedName>
        <fullName evidence="2">Uncharacterized protein</fullName>
    </submittedName>
</protein>
<organism evidence="2 3">
    <name type="scientific">Aporhodopirellula aestuarii</name>
    <dbReference type="NCBI Taxonomy" id="2950107"/>
    <lineage>
        <taxon>Bacteria</taxon>
        <taxon>Pseudomonadati</taxon>
        <taxon>Planctomycetota</taxon>
        <taxon>Planctomycetia</taxon>
        <taxon>Pirellulales</taxon>
        <taxon>Pirellulaceae</taxon>
        <taxon>Aporhodopirellula</taxon>
    </lineage>
</organism>
<dbReference type="RefSeq" id="WP_250931661.1">
    <property type="nucleotide sequence ID" value="NZ_JAMQBK010000065.1"/>
</dbReference>